<reference evidence="1" key="1">
    <citation type="submission" date="2024-05" db="EMBL/GenBank/DDBJ databases">
        <authorList>
            <person name="Jung D.-H."/>
        </authorList>
    </citation>
    <scope>NUCLEOTIDE SEQUENCE</scope>
    <source>
        <strain evidence="1">JA-25</strain>
    </source>
</reference>
<dbReference type="RefSeq" id="WP_166693430.1">
    <property type="nucleotide sequence ID" value="NZ_WAEL01000008.1"/>
</dbReference>
<proteinExistence type="predicted"/>
<dbReference type="EMBL" id="WAEL01000008">
    <property type="protein sequence ID" value="NID12678.1"/>
    <property type="molecule type" value="Genomic_DNA"/>
</dbReference>
<accession>A0ABX0QQ05</accession>
<evidence type="ECO:0000313" key="1">
    <source>
        <dbReference type="EMBL" id="NID12678.1"/>
    </source>
</evidence>
<keyword evidence="2" id="KW-1185">Reference proteome</keyword>
<gene>
    <name evidence="1" type="ORF">F7231_21080</name>
</gene>
<organism evidence="1 2">
    <name type="scientific">Fibrivirga algicola</name>
    <dbReference type="NCBI Taxonomy" id="2950420"/>
    <lineage>
        <taxon>Bacteria</taxon>
        <taxon>Pseudomonadati</taxon>
        <taxon>Bacteroidota</taxon>
        <taxon>Cytophagia</taxon>
        <taxon>Cytophagales</taxon>
        <taxon>Spirosomataceae</taxon>
        <taxon>Fibrivirga</taxon>
    </lineage>
</organism>
<dbReference type="Proteomes" id="UP000606008">
    <property type="component" value="Unassembled WGS sequence"/>
</dbReference>
<sequence>MPNRLLHRFLTLSLAGLLLLLHSGIGPSLRAVGQPVKAATTAKKAQKAGDQKEETIVKAALNEAVVAPALSFDFSQVTYLLFADQIRLLTLDRPLLRRVFDVPHYYSSYLRQVFGHLIAPNAP</sequence>
<name>A0ABX0QQ05_9BACT</name>
<comment type="caution">
    <text evidence="1">The sequence shown here is derived from an EMBL/GenBank/DDBJ whole genome shotgun (WGS) entry which is preliminary data.</text>
</comment>
<evidence type="ECO:0000313" key="2">
    <source>
        <dbReference type="Proteomes" id="UP000606008"/>
    </source>
</evidence>
<protein>
    <submittedName>
        <fullName evidence="1">Uncharacterized protein</fullName>
    </submittedName>
</protein>